<feature type="compositionally biased region" description="Low complexity" evidence="10">
    <location>
        <begin position="289"/>
        <end position="304"/>
    </location>
</feature>
<feature type="compositionally biased region" description="Pro residues" evidence="10">
    <location>
        <begin position="2040"/>
        <end position="2050"/>
    </location>
</feature>
<dbReference type="SUPFAM" id="SSF52540">
    <property type="entry name" value="P-loop containing nucleoside triphosphate hydrolases"/>
    <property type="match status" value="2"/>
</dbReference>
<dbReference type="SMART" id="SM00710">
    <property type="entry name" value="PbH1"/>
    <property type="match status" value="12"/>
</dbReference>
<evidence type="ECO:0000256" key="6">
    <source>
        <dbReference type="ARBA" id="ARBA00022840"/>
    </source>
</evidence>
<dbReference type="PANTHER" id="PTHR19862">
    <property type="entry name" value="WD REPEAT-CONTAINING PROTEIN 48"/>
    <property type="match status" value="1"/>
</dbReference>
<evidence type="ECO:0000256" key="10">
    <source>
        <dbReference type="SAM" id="MobiDB-lite"/>
    </source>
</evidence>
<keyword evidence="9" id="KW-0325">Glycoprotein</keyword>
<feature type="compositionally biased region" description="Basic and acidic residues" evidence="10">
    <location>
        <begin position="1293"/>
        <end position="1307"/>
    </location>
</feature>
<feature type="transmembrane region" description="Helical" evidence="11">
    <location>
        <begin position="4121"/>
        <end position="4143"/>
    </location>
</feature>
<feature type="compositionally biased region" description="Low complexity" evidence="10">
    <location>
        <begin position="4428"/>
        <end position="4442"/>
    </location>
</feature>
<reference evidence="15" key="1">
    <citation type="journal article" date="2020" name="bioRxiv">
        <title>Comparative genomics of Chlamydomonas.</title>
        <authorList>
            <person name="Craig R.J."/>
            <person name="Hasan A.R."/>
            <person name="Ness R.W."/>
            <person name="Keightley P.D."/>
        </authorList>
    </citation>
    <scope>NUCLEOTIDE SEQUENCE</scope>
    <source>
        <strain evidence="15">CCAP 11/173</strain>
    </source>
</reference>
<feature type="compositionally biased region" description="Polar residues" evidence="10">
    <location>
        <begin position="4443"/>
        <end position="4474"/>
    </location>
</feature>
<dbReference type="GO" id="GO:0043130">
    <property type="term" value="F:ubiquitin binding"/>
    <property type="evidence" value="ECO:0007669"/>
    <property type="project" value="TreeGrafter"/>
</dbReference>
<keyword evidence="11" id="KW-0472">Membrane</keyword>
<dbReference type="InterPro" id="IPR014001">
    <property type="entry name" value="Helicase_ATP-bd"/>
</dbReference>
<keyword evidence="11" id="KW-0812">Transmembrane</keyword>
<keyword evidence="6" id="KW-0067">ATP-binding</keyword>
<dbReference type="SUPFAM" id="SSF51126">
    <property type="entry name" value="Pectin lyase-like"/>
    <property type="match status" value="2"/>
</dbReference>
<feature type="transmembrane region" description="Helical" evidence="11">
    <location>
        <begin position="4718"/>
        <end position="4738"/>
    </location>
</feature>
<feature type="compositionally biased region" description="Low complexity" evidence="10">
    <location>
        <begin position="178"/>
        <end position="209"/>
    </location>
</feature>
<dbReference type="GO" id="GO:0000724">
    <property type="term" value="P:double-strand break repair via homologous recombination"/>
    <property type="evidence" value="ECO:0007669"/>
    <property type="project" value="TreeGrafter"/>
</dbReference>
<feature type="domain" description="Helicase C-terminal" evidence="14">
    <location>
        <begin position="1055"/>
        <end position="1213"/>
    </location>
</feature>
<comment type="caution">
    <text evidence="15">The sequence shown here is derived from an EMBL/GenBank/DDBJ whole genome shotgun (WGS) entry which is preliminary data.</text>
</comment>
<evidence type="ECO:0000259" key="14">
    <source>
        <dbReference type="PROSITE" id="PS51194"/>
    </source>
</evidence>
<feature type="region of interest" description="Disordered" evidence="10">
    <location>
        <begin position="4396"/>
        <end position="4479"/>
    </location>
</feature>
<name>A0A835WB86_9CHLO</name>
<feature type="transmembrane region" description="Helical" evidence="11">
    <location>
        <begin position="4671"/>
        <end position="4692"/>
    </location>
</feature>
<feature type="compositionally biased region" description="Acidic residues" evidence="10">
    <location>
        <begin position="1267"/>
        <end position="1283"/>
    </location>
</feature>
<keyword evidence="11" id="KW-1133">Transmembrane helix</keyword>
<dbReference type="InterPro" id="IPR010308">
    <property type="entry name" value="TRP_C"/>
</dbReference>
<evidence type="ECO:0000256" key="9">
    <source>
        <dbReference type="ARBA" id="ARBA00023180"/>
    </source>
</evidence>
<feature type="region of interest" description="Disordered" evidence="10">
    <location>
        <begin position="3860"/>
        <end position="3885"/>
    </location>
</feature>
<evidence type="ECO:0000259" key="12">
    <source>
        <dbReference type="PROSITE" id="PS50287"/>
    </source>
</evidence>
<evidence type="ECO:0000256" key="4">
    <source>
        <dbReference type="ARBA" id="ARBA00022801"/>
    </source>
</evidence>
<feature type="region of interest" description="Disordered" evidence="10">
    <location>
        <begin position="1364"/>
        <end position="1386"/>
    </location>
</feature>
<dbReference type="FunFam" id="3.10.250.10:FF:000007">
    <property type="entry name" value="Soluble scavenger receptor cysteine-rich domain-containing protein SSC5D"/>
    <property type="match status" value="1"/>
</dbReference>
<dbReference type="SUPFAM" id="SSF56487">
    <property type="entry name" value="SRCR-like"/>
    <property type="match status" value="1"/>
</dbReference>
<feature type="region of interest" description="Disordered" evidence="10">
    <location>
        <begin position="3797"/>
        <end position="3817"/>
    </location>
</feature>
<feature type="compositionally biased region" description="Low complexity" evidence="10">
    <location>
        <begin position="4367"/>
        <end position="4382"/>
    </location>
</feature>
<dbReference type="PROSITE" id="PS50287">
    <property type="entry name" value="SRCR_2"/>
    <property type="match status" value="2"/>
</dbReference>
<dbReference type="PRINTS" id="PR00258">
    <property type="entry name" value="SPERACTRCPTR"/>
</dbReference>
<feature type="compositionally biased region" description="Low complexity" evidence="10">
    <location>
        <begin position="3860"/>
        <end position="3875"/>
    </location>
</feature>
<feature type="domain" description="SRCR" evidence="12">
    <location>
        <begin position="1587"/>
        <end position="1688"/>
    </location>
</feature>
<protein>
    <recommendedName>
        <fullName evidence="17">SNF2 super family</fullName>
    </recommendedName>
</protein>
<dbReference type="Gene3D" id="1.20.120.850">
    <property type="entry name" value="SWI2/SNF2 ATPases, N-terminal domain"/>
    <property type="match status" value="1"/>
</dbReference>
<dbReference type="Gene3D" id="3.40.50.10810">
    <property type="entry name" value="Tandem AAA-ATPase domain"/>
    <property type="match status" value="1"/>
</dbReference>
<dbReference type="CDD" id="cd18793">
    <property type="entry name" value="SF2_C_SNF"/>
    <property type="match status" value="1"/>
</dbReference>
<organism evidence="15 16">
    <name type="scientific">Chlamydomonas schloesseri</name>
    <dbReference type="NCBI Taxonomy" id="2026947"/>
    <lineage>
        <taxon>Eukaryota</taxon>
        <taxon>Viridiplantae</taxon>
        <taxon>Chlorophyta</taxon>
        <taxon>core chlorophytes</taxon>
        <taxon>Chlorophyceae</taxon>
        <taxon>CS clade</taxon>
        <taxon>Chlamydomonadales</taxon>
        <taxon>Chlamydomonadaceae</taxon>
        <taxon>Chlamydomonas</taxon>
    </lineage>
</organism>
<dbReference type="GO" id="GO:0004386">
    <property type="term" value="F:helicase activity"/>
    <property type="evidence" value="ECO:0007669"/>
    <property type="project" value="UniProtKB-KW"/>
</dbReference>
<feature type="compositionally biased region" description="Low complexity" evidence="10">
    <location>
        <begin position="1"/>
        <end position="22"/>
    </location>
</feature>
<dbReference type="InterPro" id="IPR036772">
    <property type="entry name" value="SRCR-like_dom_sf"/>
</dbReference>
<dbReference type="InterPro" id="IPR011050">
    <property type="entry name" value="Pectin_lyase_fold/virulence"/>
</dbReference>
<feature type="transmembrane region" description="Helical" evidence="11">
    <location>
        <begin position="4808"/>
        <end position="4829"/>
    </location>
</feature>
<dbReference type="Pfam" id="PF00271">
    <property type="entry name" value="Helicase_C"/>
    <property type="match status" value="1"/>
</dbReference>
<dbReference type="InterPro" id="IPR049730">
    <property type="entry name" value="SNF2/RAD54-like_C"/>
</dbReference>
<evidence type="ECO:0000256" key="7">
    <source>
        <dbReference type="ARBA" id="ARBA00023157"/>
    </source>
</evidence>
<feature type="region of interest" description="Disordered" evidence="10">
    <location>
        <begin position="4364"/>
        <end position="4383"/>
    </location>
</feature>
<dbReference type="FunFam" id="3.40.50.300:FF:000332">
    <property type="entry name" value="DNA repair and recombination protein RAD54-like"/>
    <property type="match status" value="1"/>
</dbReference>
<feature type="compositionally biased region" description="Gly residues" evidence="10">
    <location>
        <begin position="854"/>
        <end position="868"/>
    </location>
</feature>
<evidence type="ECO:0000256" key="3">
    <source>
        <dbReference type="ARBA" id="ARBA00022741"/>
    </source>
</evidence>
<dbReference type="InterPro" id="IPR001650">
    <property type="entry name" value="Helicase_C-like"/>
</dbReference>
<dbReference type="PROSITE" id="PS51192">
    <property type="entry name" value="HELICASE_ATP_BIND_1"/>
    <property type="match status" value="1"/>
</dbReference>
<feature type="region of interest" description="Disordered" evidence="10">
    <location>
        <begin position="326"/>
        <end position="364"/>
    </location>
</feature>
<dbReference type="SMART" id="SM00487">
    <property type="entry name" value="DEXDc"/>
    <property type="match status" value="1"/>
</dbReference>
<feature type="region of interest" description="Disordered" evidence="10">
    <location>
        <begin position="980"/>
        <end position="1010"/>
    </location>
</feature>
<evidence type="ECO:0000256" key="5">
    <source>
        <dbReference type="ARBA" id="ARBA00022806"/>
    </source>
</evidence>
<accession>A0A835WB86</accession>
<keyword evidence="8" id="KW-0675">Receptor</keyword>
<dbReference type="InterPro" id="IPR006626">
    <property type="entry name" value="PbH1"/>
</dbReference>
<feature type="region of interest" description="Disordered" evidence="10">
    <location>
        <begin position="1"/>
        <end position="304"/>
    </location>
</feature>
<feature type="compositionally biased region" description="Gly residues" evidence="10">
    <location>
        <begin position="153"/>
        <end position="163"/>
    </location>
</feature>
<dbReference type="FunFam" id="3.40.50.10810:FF:000191">
    <property type="entry name" value="Predicted protein"/>
    <property type="match status" value="1"/>
</dbReference>
<dbReference type="Pfam" id="PF00530">
    <property type="entry name" value="SRCR"/>
    <property type="match status" value="1"/>
</dbReference>
<keyword evidence="2" id="KW-0677">Repeat</keyword>
<feature type="compositionally biased region" description="Low complexity" evidence="10">
    <location>
        <begin position="216"/>
        <end position="244"/>
    </location>
</feature>
<dbReference type="InterPro" id="IPR038718">
    <property type="entry name" value="SNF2-like_sf"/>
</dbReference>
<keyword evidence="3" id="KW-0547">Nucleotide-binding</keyword>
<feature type="transmembrane region" description="Helical" evidence="11">
    <location>
        <begin position="4776"/>
        <end position="4796"/>
    </location>
</feature>
<dbReference type="GO" id="GO:0005524">
    <property type="term" value="F:ATP binding"/>
    <property type="evidence" value="ECO:0007669"/>
    <property type="project" value="UniProtKB-KW"/>
</dbReference>
<keyword evidence="5" id="KW-0347">Helicase</keyword>
<keyword evidence="7" id="KW-1015">Disulfide bond</keyword>
<feature type="compositionally biased region" description="Low complexity" evidence="10">
    <location>
        <begin position="326"/>
        <end position="337"/>
    </location>
</feature>
<evidence type="ECO:0000256" key="11">
    <source>
        <dbReference type="SAM" id="Phobius"/>
    </source>
</evidence>
<dbReference type="PROSITE" id="PS51194">
    <property type="entry name" value="HELICASE_CTER"/>
    <property type="match status" value="1"/>
</dbReference>
<feature type="compositionally biased region" description="Low complexity" evidence="10">
    <location>
        <begin position="3802"/>
        <end position="3816"/>
    </location>
</feature>
<dbReference type="Proteomes" id="UP000613740">
    <property type="component" value="Unassembled WGS sequence"/>
</dbReference>
<keyword evidence="16" id="KW-1185">Reference proteome</keyword>
<dbReference type="SMART" id="SM00490">
    <property type="entry name" value="HELICc"/>
    <property type="match status" value="1"/>
</dbReference>
<feature type="domain" description="SRCR" evidence="12">
    <location>
        <begin position="1401"/>
        <end position="1516"/>
    </location>
</feature>
<dbReference type="InterPro" id="IPR027417">
    <property type="entry name" value="P-loop_NTPase"/>
</dbReference>
<feature type="compositionally biased region" description="Gly residues" evidence="10">
    <location>
        <begin position="259"/>
        <end position="284"/>
    </location>
</feature>
<evidence type="ECO:0000256" key="8">
    <source>
        <dbReference type="ARBA" id="ARBA00023170"/>
    </source>
</evidence>
<evidence type="ECO:0000313" key="15">
    <source>
        <dbReference type="EMBL" id="KAG2444135.1"/>
    </source>
</evidence>
<feature type="region of interest" description="Disordered" evidence="10">
    <location>
        <begin position="1518"/>
        <end position="1592"/>
    </location>
</feature>
<gene>
    <name evidence="15" type="ORF">HYH02_009075</name>
</gene>
<feature type="transmembrane region" description="Helical" evidence="11">
    <location>
        <begin position="4220"/>
        <end position="4242"/>
    </location>
</feature>
<feature type="region of interest" description="Disordered" evidence="10">
    <location>
        <begin position="2029"/>
        <end position="2086"/>
    </location>
</feature>
<dbReference type="EMBL" id="JAEHOD010000029">
    <property type="protein sequence ID" value="KAG2444135.1"/>
    <property type="molecule type" value="Genomic_DNA"/>
</dbReference>
<evidence type="ECO:0008006" key="17">
    <source>
        <dbReference type="Google" id="ProtNLM"/>
    </source>
</evidence>
<dbReference type="GO" id="GO:0016020">
    <property type="term" value="C:membrane"/>
    <property type="evidence" value="ECO:0007669"/>
    <property type="project" value="InterPro"/>
</dbReference>
<keyword evidence="4" id="KW-0378">Hydrolase</keyword>
<keyword evidence="1" id="KW-0732">Signal</keyword>
<feature type="compositionally biased region" description="Acidic residues" evidence="10">
    <location>
        <begin position="60"/>
        <end position="77"/>
    </location>
</feature>
<feature type="compositionally biased region" description="Pro residues" evidence="10">
    <location>
        <begin position="1519"/>
        <end position="1583"/>
    </location>
</feature>
<dbReference type="GO" id="GO:0016787">
    <property type="term" value="F:hydrolase activity"/>
    <property type="evidence" value="ECO:0007669"/>
    <property type="project" value="UniProtKB-KW"/>
</dbReference>
<proteinExistence type="predicted"/>
<dbReference type="Gene3D" id="3.40.50.300">
    <property type="entry name" value="P-loop containing nucleotide triphosphate hydrolases"/>
    <property type="match status" value="1"/>
</dbReference>
<dbReference type="SMART" id="SM00202">
    <property type="entry name" value="SR"/>
    <property type="match status" value="1"/>
</dbReference>
<feature type="domain" description="Helicase ATP-binding" evidence="13">
    <location>
        <begin position="560"/>
        <end position="737"/>
    </location>
</feature>
<feature type="region of interest" description="Disordered" evidence="10">
    <location>
        <begin position="850"/>
        <end position="869"/>
    </location>
</feature>
<evidence type="ECO:0000313" key="16">
    <source>
        <dbReference type="Proteomes" id="UP000613740"/>
    </source>
</evidence>
<dbReference type="OrthoDB" id="413460at2759"/>
<feature type="compositionally biased region" description="Low complexity" evidence="10">
    <location>
        <begin position="92"/>
        <end position="135"/>
    </location>
</feature>
<feature type="transmembrane region" description="Helical" evidence="11">
    <location>
        <begin position="4585"/>
        <end position="4608"/>
    </location>
</feature>
<feature type="compositionally biased region" description="Low complexity" evidence="10">
    <location>
        <begin position="2057"/>
        <end position="2083"/>
    </location>
</feature>
<dbReference type="Gene3D" id="3.10.250.10">
    <property type="entry name" value="SRCR-like domain"/>
    <property type="match status" value="1"/>
</dbReference>
<feature type="transmembrane region" description="Helical" evidence="11">
    <location>
        <begin position="4262"/>
        <end position="4283"/>
    </location>
</feature>
<feature type="compositionally biased region" description="Acidic residues" evidence="10">
    <location>
        <begin position="1365"/>
        <end position="1385"/>
    </location>
</feature>
<dbReference type="InterPro" id="IPR001190">
    <property type="entry name" value="SRCR"/>
</dbReference>
<feature type="compositionally biased region" description="Low complexity" evidence="10">
    <location>
        <begin position="29"/>
        <end position="38"/>
    </location>
</feature>
<sequence length="4931" mass="505126">MRRGTAAVAPAAAAGLSGQQRAAQRRRTTSSGSGSDAGIIDDVMQDADQQGAGSPRDSDSDAQPESEPLSDDDDFEDMPPRKRKPEAKAAGKKPAPGMAAGAAKPKPVAAAPPAAKAAAVAPAAGKPVTPVAEAEAPPPAVAMGRGTAVGRLGTMGGAGGVGRGRGRGLPAARPPVAPAAAAAAAPNGRTAAAATAAAAAIGPPKAAPAHDASLGAADQEASEPDASSASSPEASPSSSPSQSQRKMVAGGRTAAGPPSGSGRGGATAGGRGLGLQRRGGGGGRGRGHGAASISSSAGSARSSAPLSRSSMSAAAEFVRALAAGGGSRLSVGSSSTGGSAGGGASGSSTVTGVKRPGGSLGLARRSLPVSGAAAGGGAMAIMKPYKCPLPNYAGPLGQRGTLGIRRGPQVPLKAFRNGLNTLVAGVKPEDDGKANPDDAPVVPLCIWDPADADPEGPLMKALLARQAKLTGGGAGGSVAPSTVAVAAAVAAAATAAAATAAAGSEIAAADGASGDAAAAAAAAGPKHGGLTALWAAPFLARKLRPHQREGVKFMVQCIAGLRQPEYTGCVLCDGMGLGKTFQAIAALWTLLSDGVHGRRPTCVRPLVLCPASLVANWGKELEFWLEGRVAPVVVDDTRGEKVKESLGTFGGYAAARAGKPQVLVMGYQTFRSHRDAVVKKNIDIVLCDEAHFLKNVDSQLTKAVAGLPARMRLLLTGTPIQNKLQEFYTVMSTAVPGLLGELPAFRRTYELPIQRGSDADATDAEAALGMERMDAMLALCGTYMLRRSCNTMKKYLPPKVEQVVFCKMSPLQARLYNFFLKAPAVVRALHGRAAAREKASAIAARKAAKAQGTTGKGGGKRGAAGGAAAGEAADGDEAEAVGAGADGKDAAAAGGAAGSGVAPAAPGGELSTLAAITALKKMCCHPDLIYQMFNPASMKRAVAPLSAPMAEAAPRAPRRAAATAAAAALGCGGANNDNADADDGEGGGGKNRKPAAGRGGGGAAAGAPEGCKSGADGRPVVTGFEGCLPLFTEPSVNPAYKPGSCQAYHSGKVAVLEMMLKAVRASGSGDKVVLVSNYTEALDILEGMCRTHNWAFLRLDGGCDVKKRQPLVDCFNDPAHPSFLLLLSSKAGGVGLNIIGANRLVLFDPDWNPANDLQAMARVWRQGQKKKVWIYRLLTTGSIEEKVYQRQVAKQGLSAAIVDNSNDQSRTFSAEELRALFEVNTTTKCDTHGAIKCSCDGSIVTAKAKTEQLKRAVEAAARAAAEAEAEAETEAEADEEAADGEAKAWSGKQQERPKKAKHDHDGDAAEEGVVKWAHLSSVADSPDPIWSSVSAWLRDAFTTYLFSDHIIAEAAAKKGEQQLVEVEEEEEEEVEDEDEDEDEEGNNLNFRQVATALELYARVGSSWLDYTVGAVGYVWIYLTAAEDYYPFCLPEGNGSAPWDSGAALYACRSAGFDKGAQVATGNGTAYPRVGFGSALPHVLNLTCPLGATSLQNCSATVVEPSTCGAMAAVICQNESPPPAPSSPPPPPPSPPSPPLPPPSPPSPQLPPPPPPPPSPSPPPPPPSPPRPPAPPLPPSPPPRDGIVRLVGGSTPYEGRLEMFRNGSFGSICDDSFSSAAAWVVCGQLGMGGGDALCCGAFGPAPASAPIMLDDVACGGQEAGLAACDAGPWGSHDCEPDEAVAVRCSSPSVAVDTISESFGSQAITRGQYFVDSTVGAGGMIMPTTSILAAGRNLSIAPSVRCMSTGSSSLGTGCAPGFGPSYFFSLNMFVDVMYRVVYVYPDGSHSCPAPMAARAVSRTYGKSMIQLDLARPPSGDPIFLNRAAPGHVLVQRKGRISTGYQVSPSWVDSVWVDAARYTNEDDGYRSVVRVIDIAEGWQPASGVMATAGPAVAGWRWKHGSVGYTDGYSPSVFPELVTSEAEVEGGGINATYQLVYELDDKVMFSYPSERRLVAAHPRSTAPLAVYVQLESSSHPGNAHGLMLQRVEGDSVWTVAYLSITSEVIQSKHRFFMFLDNTSRDTWGCPQSATDTLAQFTPPVASPPLAPPPTIAGGSGTNASSGSAAPPQTGAGQPAAAPPATATVEPPTHECQLRLVGCGANSASDSTASASAEAAVCIEQAELHCWEEGAAAAAAANTSAGKLVVEVGQALMPYLNHSGIQVVPTAAAAAFSVAQAAGKSNASSAAGNLTALPPHWGMTIVAAAKLVLTSSVIADLPLSPGGPLLSCRECPDVTVRQSELRNLTSSAAPASATQPFVSFVVMNSKRPPRWTFAWSARPSSATNWRRARTPTNASLPSFVDEAARAAASQLLAASTAGGVQGAGALAVIRLDGSSSSSSSAAGGNSTAAANTTATAEWIVRIDISGSQFVYNAGGTGAVLFTGPGLQARVTATASNFTANQARYRGGVMAFVGTAREVHFASECLIADNTAVRGGAVVQAYSDVVSFGLTSGSRVFHNTPGEGAYGGLLHAELYLDTVLFDNITIKGNGRPKLLGSIIMADPFVYNAAFSWNASRNGGQRGTNITIQGGSVLDSNDGLLFYVLQYDTVLVKASNITRCSSIFVQPWQYGVGDWKNYPIHAFRFIDGSVICDNVETADGNTVLNLATNIHDIEINNSTICNNWSPNAMSFGGAMNVGSLLITNGSLIFNNSIASRSSARPTFYSAGQTENITIEGGSKIWDHEGGELFNALLLKRFIVRGAGTEIRNSTHHIGHGGVLYSWYIKELLEISDGASIINNTCLNGHGGAIHVRDYIGKIQISGGANLTHNRAMGGQGGAISIGGGKVMGDVLVIGGSRVEHNEAGVASGGFLFAADSIEGQFLVSDGSVVRHNRAAVSGGAVHTDGGIYGGIRVTGAGSVLSNNTAVTSNGGAVSVGFALDSLEIVDNAVAVGNSAGGAGGVAFVAGDVSTVIVRNGGTVANNTAALEGGVIAAALVGSIDFQGAVVSRNQAGGDGGMAFASRISRITVRSAQAQGNQAGSSGGFVAVGTLVDRLLFAQANITGNVAQRGPGGVLSMVIPAPGSELLSQVAPSGTTTLSVSDGCVLAGNRAYADGGAIHIGAEPDLTSNAPRILLNVELAASRFEGNAAGGAGGALSVSAPAAGAVAVMVTIRGCSFNSNTAGSEVFRLGSSLYSGYGGSIALLSSPKLRANAVMAAQAELQKQKQQLGAAGWAGGASSGTVAAPGSIGSACALRLEGSTFSDNLCGGGGGAMALVSCTTSIRNCTFSRNVAKYNGGAVTGMVEAANPLPSSVGSDGSSASSGLATRRARLRQEMTAAAESAGRTFDRRLQARRLSAVEAAAGASIGQAGPRSAFLQQMRQQSLWLSVEGSVFDANVAQQECGGALHAEAAHAAGARLHEVTLSGNAAAQDAGGGVCLEARGSRAFARISSSRFSGNTAARMGGALVAKLAGGVANVLEVADCGLAGNSASHGAGAAVSSAGAGSQLSLVDTSAADNVADAAGGGLYVQCNSVSSESAAGGGCGPEPLLIMRGGSLVRNSATSAQRNFEGRGGAAYVGPGAAASLQGVSMVANTAAVDAASAATLAAGASTPGGGSSVVLHACDILGNTAAAISSGEAGRLGFQQQTYARYSSHGGGVFVLGNVSLLALGCDMAFGEENSAAVGPSLASTQQCAIRASVSGSGTGSSSAREWPPALLKAVAAVAQQGDAGSVATAVAPPEQNCWRLALSGVRLPSRQAYPLWMQDDRAHSLLSNCFDRTVASANSSSACVSVPPSHQHVCAQMEELRQCSAYLEDRAAAAAAANSSSLSLSDGPGGARMSSSAASVNGLLEVPPSRMELVEPRMTSSGSGSSDSGSAVSSVLQLRPGSQMRIAVRLLDGLGQPSKRDDLRWSVTVSILPAQPASGPAAAVAPAGSNASQQPLSQYPASPQRPWQDARLANLDPDAAAGGSRTVEVVNGVAVWPRLTVRGWVGRYLLVFRAVSQEDEALYQIDDLVIDVGVMPCQPGEALDLSWARQSWGKPSWVACAACAPGLFTVWRDSRPSQWHVDRPDYMERMKNTSESAAAGEAACLRCPDHAFCPGMALVVPQRGYWHSAPDSPKLHRCPYPAACGEPISRSRWPADSAPVVLLQCAEGYTGRLCGACSPDYFLDAEQQCMECPSLARTISIGLLALFASVGLVVYTTYVTFEEQFETSTAPEAADVSGSGSVVVAASEAVTPRSESARRAQNDKLAQLSAADILKAVIVHFQYYIIITRLPIQYPDSINGLAAILNALTGAGGAVVFSFSCLTTGADSWQQALSQLLGSLITPLVIITVSMAFWAIRCALVRMRNEAAQRRQDATLAALGTSSDQRNQQEALGTVAAMLAALGGGGGNVPAGGQDVQVAITGTGSDGEGVQVVDLADDHLAGHNAASPAPVSQSPSNPAAHVSVPMLASSFSGEALQQKDSVGGGPTPPLHTQWSSGPSPFAAGFLPPTLSLTTSQTPASGNNGTDVSTSSLPITPQDSTKNNGQLQPQQPGSPRLLLPQVRRTLTLQKTVSIGGTATDALSPAGSGAITATATSAASRLQPAFSLSTVASGGGVARRRASTASLLPTKLSNAARLPSKALSRVQSSVSLKYQQSSLKRTLEAVDYSVSLLGQLWVVAMIGVFIMYPGWANASLSVFTCYGIDPTPASAIAKGQMFWDRFLATWKYGYWIRDLQQECYTGQHLSVAVPIGITAVCLFCIVPPLLSFVLLWRRRNELSNPEVVKVFGFMYNRYKPAFWWWGSVLMLQQLLLVAVEAFGRTLGDVEQQTLVMLIVFLGLAVVNGACSPARARLATLLDFFSLSVLGLTLALSLFFVVREPLSYNAANAVGAIIIALNVALLGAFIALLLRRTWHWVRGKLDERAQNLKQRYEHMRRRHIQDHAAHVVVTGPEHMGDRQQQAAIELLPHVDAVGGTAVPELGLLATAASTPQPGTPQAPLAGIREDWLLKIR</sequence>
<dbReference type="PANTHER" id="PTHR19862:SF14">
    <property type="entry name" value="WD REPEAT-CONTAINING PROTEIN 48"/>
    <property type="match status" value="1"/>
</dbReference>
<dbReference type="InterPro" id="IPR000330">
    <property type="entry name" value="SNF2_N"/>
</dbReference>
<feature type="region of interest" description="Disordered" evidence="10">
    <location>
        <begin position="1265"/>
        <end position="1308"/>
    </location>
</feature>
<feature type="transmembrane region" description="Helical" evidence="11">
    <location>
        <begin position="4750"/>
        <end position="4769"/>
    </location>
</feature>
<dbReference type="InterPro" id="IPR051246">
    <property type="entry name" value="WDR48"/>
</dbReference>
<evidence type="ECO:0000256" key="2">
    <source>
        <dbReference type="ARBA" id="ARBA00022737"/>
    </source>
</evidence>
<dbReference type="Pfam" id="PF00176">
    <property type="entry name" value="SNF2-rel_dom"/>
    <property type="match status" value="1"/>
</dbReference>
<evidence type="ECO:0000259" key="13">
    <source>
        <dbReference type="PROSITE" id="PS51192"/>
    </source>
</evidence>
<evidence type="ECO:0000256" key="1">
    <source>
        <dbReference type="ARBA" id="ARBA00022729"/>
    </source>
</evidence>
<dbReference type="Pfam" id="PF06011">
    <property type="entry name" value="TRP"/>
    <property type="match status" value="1"/>
</dbReference>